<keyword evidence="3" id="KW-1185">Reference proteome</keyword>
<dbReference type="PANTHER" id="PTHR35446">
    <property type="entry name" value="SI:CH211-175M2.5"/>
    <property type="match status" value="1"/>
</dbReference>
<dbReference type="InterPro" id="IPR003779">
    <property type="entry name" value="CMD-like"/>
</dbReference>
<sequence>MITFQVPSRGEVSAENQENFDNLKKGLGMVPNLYAVMAISENALGNYLLFQNAKTSFSNKEKQAVNLVVSQVNECHYCQSAHTLLGTMNGLTEEQTIEIRKGNASFDIKLNALVVLAKEITAKKGFASTETIEAFISAGFTKSQVIELVFLVAEKTAMNYVHAITNVEIDFPLAKAI</sequence>
<dbReference type="GO" id="GO:0051920">
    <property type="term" value="F:peroxiredoxin activity"/>
    <property type="evidence" value="ECO:0007669"/>
    <property type="project" value="InterPro"/>
</dbReference>
<comment type="caution">
    <text evidence="2">The sequence shown here is derived from an EMBL/GenBank/DDBJ whole genome shotgun (WGS) entry which is preliminary data.</text>
</comment>
<dbReference type="PANTHER" id="PTHR35446:SF3">
    <property type="entry name" value="CMD DOMAIN-CONTAINING PROTEIN"/>
    <property type="match status" value="1"/>
</dbReference>
<keyword evidence="2" id="KW-0575">Peroxidase</keyword>
<dbReference type="NCBIfam" id="TIGR00778">
    <property type="entry name" value="ahpD_dom"/>
    <property type="match status" value="1"/>
</dbReference>
<organism evidence="2 3">
    <name type="scientific">Pedobacter psychrophilus</name>
    <dbReference type="NCBI Taxonomy" id="1826909"/>
    <lineage>
        <taxon>Bacteria</taxon>
        <taxon>Pseudomonadati</taxon>
        <taxon>Bacteroidota</taxon>
        <taxon>Sphingobacteriia</taxon>
        <taxon>Sphingobacteriales</taxon>
        <taxon>Sphingobacteriaceae</taxon>
        <taxon>Pedobacter</taxon>
    </lineage>
</organism>
<proteinExistence type="predicted"/>
<dbReference type="Pfam" id="PF02627">
    <property type="entry name" value="CMD"/>
    <property type="match status" value="1"/>
</dbReference>
<name>A0A179DN35_9SPHI</name>
<keyword evidence="2" id="KW-0560">Oxidoreductase</keyword>
<evidence type="ECO:0000313" key="3">
    <source>
        <dbReference type="Proteomes" id="UP000078459"/>
    </source>
</evidence>
<evidence type="ECO:0000313" key="2">
    <source>
        <dbReference type="EMBL" id="OAQ41949.1"/>
    </source>
</evidence>
<reference evidence="2 3" key="2">
    <citation type="submission" date="2016-06" db="EMBL/GenBank/DDBJ databases">
        <title>Pedobacter psychrophilus sp. nov., isolated from Antarctic fragmentary rock.</title>
        <authorList>
            <person name="Svec P."/>
        </authorList>
    </citation>
    <scope>NUCLEOTIDE SEQUENCE [LARGE SCALE GENOMIC DNA]</scope>
    <source>
        <strain evidence="2 3">CCM 8644</strain>
    </source>
</reference>
<dbReference type="EMBL" id="LWHJ01000011">
    <property type="protein sequence ID" value="OAQ41949.1"/>
    <property type="molecule type" value="Genomic_DNA"/>
</dbReference>
<dbReference type="AlphaFoldDB" id="A0A179DN35"/>
<dbReference type="STRING" id="1826909.A5893_02190"/>
<gene>
    <name evidence="2" type="ORF">A5893_02190</name>
</gene>
<dbReference type="InterPro" id="IPR004675">
    <property type="entry name" value="AhpD_core"/>
</dbReference>
<dbReference type="Gene3D" id="1.20.1290.10">
    <property type="entry name" value="AhpD-like"/>
    <property type="match status" value="1"/>
</dbReference>
<accession>A0A179DN35</accession>
<dbReference type="SUPFAM" id="SSF69118">
    <property type="entry name" value="AhpD-like"/>
    <property type="match status" value="1"/>
</dbReference>
<evidence type="ECO:0000259" key="1">
    <source>
        <dbReference type="Pfam" id="PF02627"/>
    </source>
</evidence>
<dbReference type="OrthoDB" id="9808310at2"/>
<dbReference type="RefSeq" id="WP_068820981.1">
    <property type="nucleotide sequence ID" value="NZ_LWHJ01000011.1"/>
</dbReference>
<dbReference type="InterPro" id="IPR029032">
    <property type="entry name" value="AhpD-like"/>
</dbReference>
<protein>
    <submittedName>
        <fullName evidence="2">Alkylhydroperoxidase</fullName>
    </submittedName>
</protein>
<dbReference type="Proteomes" id="UP000078459">
    <property type="component" value="Unassembled WGS sequence"/>
</dbReference>
<feature type="domain" description="Carboxymuconolactone decarboxylase-like" evidence="1">
    <location>
        <begin position="50"/>
        <end position="105"/>
    </location>
</feature>
<reference evidence="2 3" key="1">
    <citation type="submission" date="2016-04" db="EMBL/GenBank/DDBJ databases">
        <authorList>
            <person name="Evans L.H."/>
            <person name="Alamgir A."/>
            <person name="Owens N."/>
            <person name="Weber N.D."/>
            <person name="Virtaneva K."/>
            <person name="Barbian K."/>
            <person name="Babar A."/>
            <person name="Rosenke K."/>
        </authorList>
    </citation>
    <scope>NUCLEOTIDE SEQUENCE [LARGE SCALE GENOMIC DNA]</scope>
    <source>
        <strain evidence="2 3">CCM 8644</strain>
    </source>
</reference>